<feature type="compositionally biased region" description="Polar residues" evidence="1">
    <location>
        <begin position="10"/>
        <end position="40"/>
    </location>
</feature>
<protein>
    <submittedName>
        <fullName evidence="2">Uncharacterized protein</fullName>
    </submittedName>
</protein>
<dbReference type="Proteomes" id="UP001153269">
    <property type="component" value="Unassembled WGS sequence"/>
</dbReference>
<comment type="caution">
    <text evidence="2">The sequence shown here is derived from an EMBL/GenBank/DDBJ whole genome shotgun (WGS) entry which is preliminary data.</text>
</comment>
<keyword evidence="3" id="KW-1185">Reference proteome</keyword>
<feature type="region of interest" description="Disordered" evidence="1">
    <location>
        <begin position="1"/>
        <end position="124"/>
    </location>
</feature>
<evidence type="ECO:0000313" key="2">
    <source>
        <dbReference type="EMBL" id="CAB1458055.1"/>
    </source>
</evidence>
<dbReference type="EMBL" id="CADEAL010004369">
    <property type="protein sequence ID" value="CAB1458055.1"/>
    <property type="molecule type" value="Genomic_DNA"/>
</dbReference>
<evidence type="ECO:0000256" key="1">
    <source>
        <dbReference type="SAM" id="MobiDB-lite"/>
    </source>
</evidence>
<feature type="compositionally biased region" description="Polar residues" evidence="1">
    <location>
        <begin position="94"/>
        <end position="105"/>
    </location>
</feature>
<sequence>MREITRKVLQYQNSRSSLDGTEFSHSPRSDTPATPSTPRPKQNFFFANNGERGLAVDHPQPLTCSQGNIPNQNRQHATETVPDAREDDDGVWRTSPSGGSLSMPSAPTREPCRRVRSTVSASMDETRPSPLARFRLGDLFQRSILLWVTDRNLWVDRNSGSVSHCIAEGEQ</sequence>
<feature type="compositionally biased region" description="Polar residues" evidence="1">
    <location>
        <begin position="62"/>
        <end position="75"/>
    </location>
</feature>
<organism evidence="2 3">
    <name type="scientific">Pleuronectes platessa</name>
    <name type="common">European plaice</name>
    <dbReference type="NCBI Taxonomy" id="8262"/>
    <lineage>
        <taxon>Eukaryota</taxon>
        <taxon>Metazoa</taxon>
        <taxon>Chordata</taxon>
        <taxon>Craniata</taxon>
        <taxon>Vertebrata</taxon>
        <taxon>Euteleostomi</taxon>
        <taxon>Actinopterygii</taxon>
        <taxon>Neopterygii</taxon>
        <taxon>Teleostei</taxon>
        <taxon>Neoteleostei</taxon>
        <taxon>Acanthomorphata</taxon>
        <taxon>Carangaria</taxon>
        <taxon>Pleuronectiformes</taxon>
        <taxon>Pleuronectoidei</taxon>
        <taxon>Pleuronectidae</taxon>
        <taxon>Pleuronectes</taxon>
    </lineage>
</organism>
<proteinExistence type="predicted"/>
<dbReference type="AlphaFoldDB" id="A0A9N7ZBC6"/>
<gene>
    <name evidence="2" type="ORF">PLEPLA_LOCUS45883</name>
</gene>
<name>A0A9N7ZBC6_PLEPL</name>
<accession>A0A9N7ZBC6</accession>
<evidence type="ECO:0000313" key="3">
    <source>
        <dbReference type="Proteomes" id="UP001153269"/>
    </source>
</evidence>
<reference evidence="2" key="1">
    <citation type="submission" date="2020-03" db="EMBL/GenBank/DDBJ databases">
        <authorList>
            <person name="Weist P."/>
        </authorList>
    </citation>
    <scope>NUCLEOTIDE SEQUENCE</scope>
</reference>